<dbReference type="GO" id="GO:0004558">
    <property type="term" value="F:alpha-1,4-glucosidase activity"/>
    <property type="evidence" value="ECO:0007669"/>
    <property type="project" value="UniProtKB-EC"/>
</dbReference>
<dbReference type="InterPro" id="IPR045857">
    <property type="entry name" value="O16G_dom_2"/>
</dbReference>
<feature type="domain" description="Glycosyl hydrolase family 13 catalytic" evidence="6">
    <location>
        <begin position="2"/>
        <end position="349"/>
    </location>
</feature>
<comment type="similarity">
    <text evidence="2">Belongs to the glycosyl hydrolase 13 family.</text>
</comment>
<sequence>MVDFGYDVSDYKDIDPVFGNMSDFDELLTEAKAKGLNLLMDFVPNHSSNQHPWFLKSVERVHPYSDYYIWRDPKIENGQRHPPNNWLSGFSGSAWEWNQKRQQYYYHMFAVQQPDLNYRNPAVVEEMKNVLRFWLDKGVHGFRMDAIPFLFESSSLEDEPKADNWKWFEPTDHGYLNHTQTENQPETYRMLYEFRDVLDSYRELDGRTRFMTTECYTSLDKLMPYYRNGSRNGAHFPLNFRLVDRLNRESTAADFVNTIVEWEERKPAHAWSNWFFGNHDQKRASSRFDASLIDALTMLIHLLPGTPITYNGDELGMEDSFVRWDQTVDPAALIVGQKRYQAVSRDFARGPFQWDNSSYAGFTSSNHTWLPVNPNYWKVNLAEQQSNTRSHYNIFRAMSKLRRTNIVLRGVLDVKAVYKWVLCVLRSLEDNTVILVMNLGSDIETMNLSTVKSSLPDTLHVYAASENAIQEPGNLVDTSNFSLRPKEALTLSTIEPSLLI</sequence>
<dbReference type="EC" id="3.2.1.20" evidence="3"/>
<evidence type="ECO:0000256" key="3">
    <source>
        <dbReference type="ARBA" id="ARBA00012741"/>
    </source>
</evidence>
<organism evidence="7">
    <name type="scientific">Cacopsylla melanoneura</name>
    <dbReference type="NCBI Taxonomy" id="428564"/>
    <lineage>
        <taxon>Eukaryota</taxon>
        <taxon>Metazoa</taxon>
        <taxon>Ecdysozoa</taxon>
        <taxon>Arthropoda</taxon>
        <taxon>Hexapoda</taxon>
        <taxon>Insecta</taxon>
        <taxon>Pterygota</taxon>
        <taxon>Neoptera</taxon>
        <taxon>Paraneoptera</taxon>
        <taxon>Hemiptera</taxon>
        <taxon>Sternorrhyncha</taxon>
        <taxon>Psylloidea</taxon>
        <taxon>Psyllidae</taxon>
        <taxon>Psyllinae</taxon>
        <taxon>Cacopsylla</taxon>
    </lineage>
</organism>
<dbReference type="SMART" id="SM00642">
    <property type="entry name" value="Aamy"/>
    <property type="match status" value="1"/>
</dbReference>
<dbReference type="EMBL" id="HBUF01449434">
    <property type="protein sequence ID" value="CAG6743542.1"/>
    <property type="molecule type" value="Transcribed_RNA"/>
</dbReference>
<keyword evidence="5" id="KW-0378">Hydrolase</keyword>
<dbReference type="AlphaFoldDB" id="A0A8D8Z9I0"/>
<protein>
    <recommendedName>
        <fullName evidence="3">alpha-glucosidase</fullName>
        <ecNumber evidence="3">3.2.1.20</ecNumber>
    </recommendedName>
</protein>
<keyword evidence="4" id="KW-0325">Glycoprotein</keyword>
<dbReference type="PANTHER" id="PTHR10357:SF179">
    <property type="entry name" value="NEUTRAL AND BASIC AMINO ACID TRANSPORT PROTEIN RBAT"/>
    <property type="match status" value="1"/>
</dbReference>
<reference evidence="7" key="1">
    <citation type="submission" date="2021-05" db="EMBL/GenBank/DDBJ databases">
        <authorList>
            <person name="Alioto T."/>
            <person name="Alioto T."/>
            <person name="Gomez Garrido J."/>
        </authorList>
    </citation>
    <scope>NUCLEOTIDE SEQUENCE</scope>
</reference>
<name>A0A8D8Z9I0_9HEMI</name>
<accession>A0A8D8Z9I0</accession>
<dbReference type="InterPro" id="IPR006047">
    <property type="entry name" value="GH13_cat_dom"/>
</dbReference>
<dbReference type="PANTHER" id="PTHR10357">
    <property type="entry name" value="ALPHA-AMYLASE FAMILY MEMBER"/>
    <property type="match status" value="1"/>
</dbReference>
<keyword evidence="5" id="KW-0326">Glycosidase</keyword>
<evidence type="ECO:0000256" key="2">
    <source>
        <dbReference type="ARBA" id="ARBA00008061"/>
    </source>
</evidence>
<dbReference type="Gene3D" id="2.60.40.1180">
    <property type="entry name" value="Golgi alpha-mannosidase II"/>
    <property type="match status" value="1"/>
</dbReference>
<dbReference type="FunFam" id="3.90.400.10:FF:000001">
    <property type="entry name" value="Maltase A3, isoform A"/>
    <property type="match status" value="1"/>
</dbReference>
<dbReference type="Pfam" id="PF00128">
    <property type="entry name" value="Alpha-amylase"/>
    <property type="match status" value="1"/>
</dbReference>
<dbReference type="Gene3D" id="3.20.20.80">
    <property type="entry name" value="Glycosidases"/>
    <property type="match status" value="1"/>
</dbReference>
<dbReference type="SUPFAM" id="SSF51445">
    <property type="entry name" value="(Trans)glycosidases"/>
    <property type="match status" value="1"/>
</dbReference>
<proteinExistence type="inferred from homology"/>
<dbReference type="InterPro" id="IPR017853">
    <property type="entry name" value="GH"/>
</dbReference>
<dbReference type="EMBL" id="HBUF01449435">
    <property type="protein sequence ID" value="CAG6743543.1"/>
    <property type="molecule type" value="Transcribed_RNA"/>
</dbReference>
<comment type="catalytic activity">
    <reaction evidence="1">
        <text>Hydrolysis of terminal, non-reducing (1-&gt;4)-linked alpha-D-glucose residues with release of alpha-D-glucose.</text>
        <dbReference type="EC" id="3.2.1.20"/>
    </reaction>
</comment>
<evidence type="ECO:0000256" key="4">
    <source>
        <dbReference type="ARBA" id="ARBA00023180"/>
    </source>
</evidence>
<evidence type="ECO:0000259" key="6">
    <source>
        <dbReference type="SMART" id="SM00642"/>
    </source>
</evidence>
<dbReference type="InterPro" id="IPR013780">
    <property type="entry name" value="Glyco_hydro_b"/>
</dbReference>
<dbReference type="Gene3D" id="3.90.400.10">
    <property type="entry name" value="Oligo-1,6-glucosidase, Domain 2"/>
    <property type="match status" value="1"/>
</dbReference>
<evidence type="ECO:0000256" key="1">
    <source>
        <dbReference type="ARBA" id="ARBA00001657"/>
    </source>
</evidence>
<evidence type="ECO:0000313" key="7">
    <source>
        <dbReference type="EMBL" id="CAG6743543.1"/>
    </source>
</evidence>
<evidence type="ECO:0000256" key="5">
    <source>
        <dbReference type="ARBA" id="ARBA00023295"/>
    </source>
</evidence>
<dbReference type="GO" id="GO:0005975">
    <property type="term" value="P:carbohydrate metabolic process"/>
    <property type="evidence" value="ECO:0007669"/>
    <property type="project" value="InterPro"/>
</dbReference>